<comment type="similarity">
    <text evidence="2">Belongs to the cerato-platanin family.</text>
</comment>
<dbReference type="GO" id="GO:0005576">
    <property type="term" value="C:extracellular region"/>
    <property type="evidence" value="ECO:0007669"/>
    <property type="project" value="UniProtKB-SubCell"/>
</dbReference>
<dbReference type="AlphaFoldDB" id="A0A9P9CZI3"/>
<evidence type="ECO:0000313" key="7">
    <source>
        <dbReference type="Proteomes" id="UP000717696"/>
    </source>
</evidence>
<organism evidence="5 7">
    <name type="scientific">Dactylonectria estremocensis</name>
    <dbReference type="NCBI Taxonomy" id="1079267"/>
    <lineage>
        <taxon>Eukaryota</taxon>
        <taxon>Fungi</taxon>
        <taxon>Dikarya</taxon>
        <taxon>Ascomycota</taxon>
        <taxon>Pezizomycotina</taxon>
        <taxon>Sordariomycetes</taxon>
        <taxon>Hypocreomycetidae</taxon>
        <taxon>Hypocreales</taxon>
        <taxon>Nectriaceae</taxon>
        <taxon>Dactylonectria</taxon>
    </lineage>
</organism>
<dbReference type="PANTHER" id="PTHR38850:SF2">
    <property type="entry name" value="CERATO-PLATANIN"/>
    <property type="match status" value="1"/>
</dbReference>
<sequence>MGKEMFFILPIMAASAFLVSASHHPPRASSAKMTPHEQYSSSVGVLGCKINTNRVAYWPRPVSCDDICVQITYEDREVYLLRIDKSEGAYDISYDAWNYLGFGKSAIDDPQQGGGIDMEYKTVHPSNCKCLLDDGKLPLSAATSMDYVASCVAQPTSWVSQNFLLYNIYDPICKLGIDELCSLDLATSNQPTCPSGLGSQNELGLNIENIQYGTGKKVTAP</sequence>
<evidence type="ECO:0000256" key="3">
    <source>
        <dbReference type="ARBA" id="ARBA00022525"/>
    </source>
</evidence>
<evidence type="ECO:0000256" key="2">
    <source>
        <dbReference type="ARBA" id="ARBA00010421"/>
    </source>
</evidence>
<dbReference type="Proteomes" id="UP000717696">
    <property type="component" value="Unassembled WGS sequence"/>
</dbReference>
<keyword evidence="4" id="KW-0732">Signal</keyword>
<accession>A0A9P9CZI3</accession>
<dbReference type="EMBL" id="JAGMUU010000031">
    <property type="protein sequence ID" value="KAH7118700.1"/>
    <property type="molecule type" value="Genomic_DNA"/>
</dbReference>
<comment type="subcellular location">
    <subcellularLocation>
        <location evidence="1">Secreted</location>
    </subcellularLocation>
</comment>
<dbReference type="OrthoDB" id="5370830at2759"/>
<comment type="caution">
    <text evidence="5">The sequence shown here is derived from an EMBL/GenBank/DDBJ whole genome shotgun (WGS) entry which is preliminary data.</text>
</comment>
<feature type="signal peptide" evidence="4">
    <location>
        <begin position="1"/>
        <end position="21"/>
    </location>
</feature>
<evidence type="ECO:0000313" key="5">
    <source>
        <dbReference type="EMBL" id="KAH7109926.1"/>
    </source>
</evidence>
<proteinExistence type="inferred from homology"/>
<keyword evidence="7" id="KW-1185">Reference proteome</keyword>
<dbReference type="InterPro" id="IPR010829">
    <property type="entry name" value="Cerato-platanin"/>
</dbReference>
<evidence type="ECO:0000256" key="4">
    <source>
        <dbReference type="SAM" id="SignalP"/>
    </source>
</evidence>
<dbReference type="Pfam" id="PF07249">
    <property type="entry name" value="Cerato-platanin"/>
    <property type="match status" value="1"/>
</dbReference>
<reference evidence="5" key="1">
    <citation type="journal article" date="2021" name="Nat. Commun.">
        <title>Genetic determinants of endophytism in the Arabidopsis root mycobiome.</title>
        <authorList>
            <person name="Mesny F."/>
            <person name="Miyauchi S."/>
            <person name="Thiergart T."/>
            <person name="Pickel B."/>
            <person name="Atanasova L."/>
            <person name="Karlsson M."/>
            <person name="Huettel B."/>
            <person name="Barry K.W."/>
            <person name="Haridas S."/>
            <person name="Chen C."/>
            <person name="Bauer D."/>
            <person name="Andreopoulos W."/>
            <person name="Pangilinan J."/>
            <person name="LaButti K."/>
            <person name="Riley R."/>
            <person name="Lipzen A."/>
            <person name="Clum A."/>
            <person name="Drula E."/>
            <person name="Henrissat B."/>
            <person name="Kohler A."/>
            <person name="Grigoriev I.V."/>
            <person name="Martin F.M."/>
            <person name="Hacquard S."/>
        </authorList>
    </citation>
    <scope>NUCLEOTIDE SEQUENCE</scope>
    <source>
        <strain evidence="5">MPI-CAGE-AT-0021</strain>
    </source>
</reference>
<protein>
    <recommendedName>
        <fullName evidence="8">Cerato-platanin</fullName>
    </recommendedName>
</protein>
<evidence type="ECO:0008006" key="8">
    <source>
        <dbReference type="Google" id="ProtNLM"/>
    </source>
</evidence>
<gene>
    <name evidence="6" type="ORF">B0J13DRAFT_569564</name>
    <name evidence="5" type="ORF">B0J13DRAFT_578657</name>
</gene>
<dbReference type="InterPro" id="IPR036908">
    <property type="entry name" value="RlpA-like_sf"/>
</dbReference>
<evidence type="ECO:0000313" key="6">
    <source>
        <dbReference type="EMBL" id="KAH7118700.1"/>
    </source>
</evidence>
<keyword evidence="3" id="KW-0964">Secreted</keyword>
<feature type="chain" id="PRO_5040653969" description="Cerato-platanin" evidence="4">
    <location>
        <begin position="22"/>
        <end position="221"/>
    </location>
</feature>
<evidence type="ECO:0000256" key="1">
    <source>
        <dbReference type="ARBA" id="ARBA00004613"/>
    </source>
</evidence>
<dbReference type="PANTHER" id="PTHR38850">
    <property type="entry name" value="CERATO-PLATANIN"/>
    <property type="match status" value="1"/>
</dbReference>
<dbReference type="Gene3D" id="2.40.40.10">
    <property type="entry name" value="RlpA-like domain"/>
    <property type="match status" value="1"/>
</dbReference>
<dbReference type="EMBL" id="JAGMUU010000068">
    <property type="protein sequence ID" value="KAH7109926.1"/>
    <property type="molecule type" value="Genomic_DNA"/>
</dbReference>
<name>A0A9P9CZI3_9HYPO</name>